<organism evidence="8 9">
    <name type="scientific">Glaciibacter psychrotolerans</name>
    <dbReference type="NCBI Taxonomy" id="670054"/>
    <lineage>
        <taxon>Bacteria</taxon>
        <taxon>Bacillati</taxon>
        <taxon>Actinomycetota</taxon>
        <taxon>Actinomycetes</taxon>
        <taxon>Micrococcales</taxon>
        <taxon>Microbacteriaceae</taxon>
        <taxon>Glaciibacter</taxon>
    </lineage>
</organism>
<feature type="transmembrane region" description="Helical" evidence="6">
    <location>
        <begin position="309"/>
        <end position="326"/>
    </location>
</feature>
<dbReference type="RefSeq" id="WP_179577573.1">
    <property type="nucleotide sequence ID" value="NZ_JACCFM010000001.1"/>
</dbReference>
<feature type="compositionally biased region" description="Low complexity" evidence="5">
    <location>
        <begin position="10"/>
        <end position="24"/>
    </location>
</feature>
<dbReference type="Gene3D" id="1.20.1250.20">
    <property type="entry name" value="MFS general substrate transporter like domains"/>
    <property type="match status" value="1"/>
</dbReference>
<dbReference type="Pfam" id="PF07690">
    <property type="entry name" value="MFS_1"/>
    <property type="match status" value="1"/>
</dbReference>
<dbReference type="SUPFAM" id="SSF103473">
    <property type="entry name" value="MFS general substrate transporter"/>
    <property type="match status" value="1"/>
</dbReference>
<feature type="transmembrane region" description="Helical" evidence="6">
    <location>
        <begin position="70"/>
        <end position="90"/>
    </location>
</feature>
<protein>
    <submittedName>
        <fullName evidence="8">MFS family permease</fullName>
    </submittedName>
</protein>
<feature type="transmembrane region" description="Helical" evidence="6">
    <location>
        <begin position="244"/>
        <end position="264"/>
    </location>
</feature>
<dbReference type="InterPro" id="IPR036259">
    <property type="entry name" value="MFS_trans_sf"/>
</dbReference>
<dbReference type="EMBL" id="JACCFM010000001">
    <property type="protein sequence ID" value="NYJ18702.1"/>
    <property type="molecule type" value="Genomic_DNA"/>
</dbReference>
<evidence type="ECO:0000259" key="7">
    <source>
        <dbReference type="PROSITE" id="PS50850"/>
    </source>
</evidence>
<name>A0A7Z0EBP4_9MICO</name>
<dbReference type="GO" id="GO:0005886">
    <property type="term" value="C:plasma membrane"/>
    <property type="evidence" value="ECO:0007669"/>
    <property type="project" value="UniProtKB-SubCell"/>
</dbReference>
<dbReference type="PANTHER" id="PTHR23542">
    <property type="match status" value="1"/>
</dbReference>
<dbReference type="InterPro" id="IPR011701">
    <property type="entry name" value="MFS"/>
</dbReference>
<keyword evidence="9" id="KW-1185">Reference proteome</keyword>
<dbReference type="InterPro" id="IPR020846">
    <property type="entry name" value="MFS_dom"/>
</dbReference>
<dbReference type="PROSITE" id="PS50850">
    <property type="entry name" value="MFS"/>
    <property type="match status" value="1"/>
</dbReference>
<evidence type="ECO:0000256" key="3">
    <source>
        <dbReference type="ARBA" id="ARBA00022989"/>
    </source>
</evidence>
<comment type="subcellular location">
    <subcellularLocation>
        <location evidence="1">Cell membrane</location>
        <topology evidence="1">Multi-pass membrane protein</topology>
    </subcellularLocation>
</comment>
<evidence type="ECO:0000256" key="2">
    <source>
        <dbReference type="ARBA" id="ARBA00022692"/>
    </source>
</evidence>
<keyword evidence="2 6" id="KW-0812">Transmembrane</keyword>
<feature type="transmembrane region" description="Helical" evidence="6">
    <location>
        <begin position="366"/>
        <end position="389"/>
    </location>
</feature>
<dbReference type="GO" id="GO:0022857">
    <property type="term" value="F:transmembrane transporter activity"/>
    <property type="evidence" value="ECO:0007669"/>
    <property type="project" value="InterPro"/>
</dbReference>
<feature type="transmembrane region" description="Helical" evidence="6">
    <location>
        <begin position="196"/>
        <end position="216"/>
    </location>
</feature>
<feature type="transmembrane region" description="Helical" evidence="6">
    <location>
        <begin position="97"/>
        <end position="116"/>
    </location>
</feature>
<feature type="transmembrane region" description="Helical" evidence="6">
    <location>
        <begin position="395"/>
        <end position="418"/>
    </location>
</feature>
<sequence>MSSSNTLTGSQPTIQPSSSTPSSPARTMLRVGGPVFFPLAFISRLPFAMTVVGVLTLVTSVRGSVAEAGAVSAVTGIGTALIGPLVGSLADKYGQRPVLLVATTVNVVSLIAFLLLTASPASIAWVAALGFLVGASTPQVAPLSRTRLISLVTARTDGLLRRKTLSLVMSYESVADESAFVFGPVAIGILASAFGASAPLIIAAAIAATFVVGFALHPSAKRLEPAELTLAPTHSFRSLLRPRILLPTAGMFLVGGFFGSTLTALTEFMRDQGLELSTGIVFGGLSLGSVLVAILIVFAPEKFSLRARWISFGTLALLAALSLVVATSVALVVVGLIAAGCGIGAVIVTLFTTAHKRTPAGRTTTVMTMLTSALVVGQALATALGGFIAENAGAQAGFALAAALTLLLVVTSVISFGLDKRGQ</sequence>
<dbReference type="Proteomes" id="UP000537260">
    <property type="component" value="Unassembled WGS sequence"/>
</dbReference>
<evidence type="ECO:0000256" key="6">
    <source>
        <dbReference type="SAM" id="Phobius"/>
    </source>
</evidence>
<dbReference type="PANTHER" id="PTHR23542:SF1">
    <property type="entry name" value="MAJOR FACILITATOR SUPERFAMILY (MFS) PROFILE DOMAIN-CONTAINING PROTEIN"/>
    <property type="match status" value="1"/>
</dbReference>
<feature type="region of interest" description="Disordered" evidence="5">
    <location>
        <begin position="1"/>
        <end position="25"/>
    </location>
</feature>
<evidence type="ECO:0000256" key="4">
    <source>
        <dbReference type="ARBA" id="ARBA00023136"/>
    </source>
</evidence>
<comment type="caution">
    <text evidence="8">The sequence shown here is derived from an EMBL/GenBank/DDBJ whole genome shotgun (WGS) entry which is preliminary data.</text>
</comment>
<keyword evidence="4 6" id="KW-0472">Membrane</keyword>
<reference evidence="8 9" key="1">
    <citation type="submission" date="2020-07" db="EMBL/GenBank/DDBJ databases">
        <title>Sequencing the genomes of 1000 actinobacteria strains.</title>
        <authorList>
            <person name="Klenk H.-P."/>
        </authorList>
    </citation>
    <scope>NUCLEOTIDE SEQUENCE [LARGE SCALE GENOMIC DNA]</scope>
    <source>
        <strain evidence="8 9">LI1</strain>
    </source>
</reference>
<evidence type="ECO:0000256" key="5">
    <source>
        <dbReference type="SAM" id="MobiDB-lite"/>
    </source>
</evidence>
<feature type="transmembrane region" description="Helical" evidence="6">
    <location>
        <begin position="332"/>
        <end position="354"/>
    </location>
</feature>
<dbReference type="AlphaFoldDB" id="A0A7Z0EBP4"/>
<feature type="domain" description="Major facilitator superfamily (MFS) profile" evidence="7">
    <location>
        <begin position="243"/>
        <end position="423"/>
    </location>
</feature>
<accession>A0A7Z0EBP4</accession>
<feature type="transmembrane region" description="Helical" evidence="6">
    <location>
        <begin position="35"/>
        <end position="58"/>
    </location>
</feature>
<evidence type="ECO:0000313" key="9">
    <source>
        <dbReference type="Proteomes" id="UP000537260"/>
    </source>
</evidence>
<evidence type="ECO:0000256" key="1">
    <source>
        <dbReference type="ARBA" id="ARBA00004651"/>
    </source>
</evidence>
<gene>
    <name evidence="8" type="ORF">HNR05_000493</name>
</gene>
<evidence type="ECO:0000313" key="8">
    <source>
        <dbReference type="EMBL" id="NYJ18702.1"/>
    </source>
</evidence>
<proteinExistence type="predicted"/>
<feature type="transmembrane region" description="Helical" evidence="6">
    <location>
        <begin position="276"/>
        <end position="297"/>
    </location>
</feature>
<keyword evidence="3 6" id="KW-1133">Transmembrane helix</keyword>